<dbReference type="SUPFAM" id="SSF51261">
    <property type="entry name" value="Duplicated hybrid motif"/>
    <property type="match status" value="1"/>
</dbReference>
<evidence type="ECO:0000259" key="1">
    <source>
        <dbReference type="Pfam" id="PF01551"/>
    </source>
</evidence>
<sequence length="151" mass="16452">MPERVSVPVLGATTNDWNKDSFWYEPWGSSGVHKGIDIFGKKSTPVVSTVDGLVLYQGNLQKGGNVVLVLGPKWRLHYYAHLESIGVKGLAFVKSGSTIGSLGDSGNAKGKPPHLHYSIVCLLPRFWSIDRTTQGYKKAIFLDPNLLLVGS</sequence>
<dbReference type="CDD" id="cd12797">
    <property type="entry name" value="M23_peptidase"/>
    <property type="match status" value="1"/>
</dbReference>
<dbReference type="Pfam" id="PF01551">
    <property type="entry name" value="Peptidase_M23"/>
    <property type="match status" value="1"/>
</dbReference>
<gene>
    <name evidence="2" type="ORF">NKI27_10880</name>
</gene>
<evidence type="ECO:0000313" key="2">
    <source>
        <dbReference type="EMBL" id="UZE94591.1"/>
    </source>
</evidence>
<proteinExistence type="predicted"/>
<organism evidence="2 3">
    <name type="scientific">Alkalimarinus alittae</name>
    <dbReference type="NCBI Taxonomy" id="2961619"/>
    <lineage>
        <taxon>Bacteria</taxon>
        <taxon>Pseudomonadati</taxon>
        <taxon>Pseudomonadota</taxon>
        <taxon>Gammaproteobacteria</taxon>
        <taxon>Alteromonadales</taxon>
        <taxon>Alteromonadaceae</taxon>
        <taxon>Alkalimarinus</taxon>
    </lineage>
</organism>
<reference evidence="2" key="1">
    <citation type="submission" date="2022-06" db="EMBL/GenBank/DDBJ databases">
        <title>Alkalimarinus sp. nov., isolated from gut of a Alitta virens.</title>
        <authorList>
            <person name="Yang A.I."/>
            <person name="Shin N.-R."/>
        </authorList>
    </citation>
    <scope>NUCLEOTIDE SEQUENCE</scope>
    <source>
        <strain evidence="2">A2M4</strain>
    </source>
</reference>
<name>A0ABY6MXN6_9ALTE</name>
<feature type="domain" description="M23ase beta-sheet core" evidence="1">
    <location>
        <begin position="32"/>
        <end position="119"/>
    </location>
</feature>
<dbReference type="InterPro" id="IPR016047">
    <property type="entry name" value="M23ase_b-sheet_dom"/>
</dbReference>
<dbReference type="InterPro" id="IPR050570">
    <property type="entry name" value="Cell_wall_metabolism_enzyme"/>
</dbReference>
<accession>A0ABY6MXN6</accession>
<protein>
    <submittedName>
        <fullName evidence="2">M23 family metallopeptidase</fullName>
    </submittedName>
</protein>
<evidence type="ECO:0000313" key="3">
    <source>
        <dbReference type="Proteomes" id="UP001163739"/>
    </source>
</evidence>
<dbReference type="Proteomes" id="UP001163739">
    <property type="component" value="Chromosome"/>
</dbReference>
<keyword evidence="3" id="KW-1185">Reference proteome</keyword>
<dbReference type="InterPro" id="IPR011055">
    <property type="entry name" value="Dup_hybrid_motif"/>
</dbReference>
<dbReference type="Gene3D" id="2.70.70.10">
    <property type="entry name" value="Glucose Permease (Domain IIA)"/>
    <property type="match status" value="1"/>
</dbReference>
<dbReference type="PANTHER" id="PTHR21666">
    <property type="entry name" value="PEPTIDASE-RELATED"/>
    <property type="match status" value="1"/>
</dbReference>
<dbReference type="EMBL" id="CP100390">
    <property type="protein sequence ID" value="UZE94591.1"/>
    <property type="molecule type" value="Genomic_DNA"/>
</dbReference>
<dbReference type="PANTHER" id="PTHR21666:SF268">
    <property type="entry name" value="PEPTIDASE M23 DOMAIN-CONTAINING PROTEIN"/>
    <property type="match status" value="1"/>
</dbReference>